<evidence type="ECO:0000256" key="1">
    <source>
        <dbReference type="SAM" id="MobiDB-lite"/>
    </source>
</evidence>
<evidence type="ECO:0000313" key="3">
    <source>
        <dbReference type="Proteomes" id="UP000683310"/>
    </source>
</evidence>
<sequence>MPPQRRKTSIGGGLGRNPLSDEAEHTPPVSPLRDAKWPRTPKLSQAATTVLMAPGTPARPPAEPATAPATATRKPETITAEPVVVTPEPRAVTPVPKAAPPAPAAAPARPAAPAPAAAPAAVAPAPAAVESSAPAPGPGVLDMPLPTAGGEGPLSRTETDQLEVCESSIDALRVAFWTAGRALQIVRDGRLYRADHATFDEYVEKRWDMQRSYAHKLIRAWPLAARLHPVAPALNEGQIRELLPVAAAYGEDAAVTVYTTLAADVKVTAGKLREAVSVLPDDYDEGAVVQRLRAWLRGDLTEEQPATADVFSSVESRLAALTQKVVKGSGEHPVAAREFAAKLRTLAELIERQIPAAGRTPDAG</sequence>
<accession>A0ABX8CTP5</accession>
<name>A0ABX8CTP5_9NOCA</name>
<reference evidence="2 3" key="1">
    <citation type="submission" date="2021-04" db="EMBL/GenBank/DDBJ databases">
        <title>Nocardia tengchongensis.</title>
        <authorList>
            <person name="Zhuang k."/>
            <person name="Ran Y."/>
            <person name="Li W."/>
        </authorList>
    </citation>
    <scope>NUCLEOTIDE SEQUENCE [LARGE SCALE GENOMIC DNA]</scope>
    <source>
        <strain evidence="2 3">CFH S0057</strain>
    </source>
</reference>
<dbReference type="EMBL" id="CP074371">
    <property type="protein sequence ID" value="QVI23285.1"/>
    <property type="molecule type" value="Genomic_DNA"/>
</dbReference>
<feature type="region of interest" description="Disordered" evidence="1">
    <location>
        <begin position="129"/>
        <end position="156"/>
    </location>
</feature>
<organism evidence="2 3">
    <name type="scientific">Nocardia tengchongensis</name>
    <dbReference type="NCBI Taxonomy" id="2055889"/>
    <lineage>
        <taxon>Bacteria</taxon>
        <taxon>Bacillati</taxon>
        <taxon>Actinomycetota</taxon>
        <taxon>Actinomycetes</taxon>
        <taxon>Mycobacteriales</taxon>
        <taxon>Nocardiaceae</taxon>
        <taxon>Nocardia</taxon>
    </lineage>
</organism>
<protein>
    <submittedName>
        <fullName evidence="2">Uncharacterized protein</fullName>
    </submittedName>
</protein>
<feature type="region of interest" description="Disordered" evidence="1">
    <location>
        <begin position="1"/>
        <end position="111"/>
    </location>
</feature>
<dbReference type="Proteomes" id="UP000683310">
    <property type="component" value="Chromosome"/>
</dbReference>
<evidence type="ECO:0000313" key="2">
    <source>
        <dbReference type="EMBL" id="QVI23285.1"/>
    </source>
</evidence>
<keyword evidence="3" id="KW-1185">Reference proteome</keyword>
<gene>
    <name evidence="2" type="ORF">KHQ06_10510</name>
</gene>
<proteinExistence type="predicted"/>